<evidence type="ECO:0000256" key="3">
    <source>
        <dbReference type="ARBA" id="ARBA00022692"/>
    </source>
</evidence>
<feature type="transmembrane region" description="Helical" evidence="6">
    <location>
        <begin position="32"/>
        <end position="63"/>
    </location>
</feature>
<keyword evidence="9" id="KW-1185">Reference proteome</keyword>
<dbReference type="EMBL" id="JAUHHC010000005">
    <property type="protein sequence ID" value="MDN3922506.1"/>
    <property type="molecule type" value="Genomic_DNA"/>
</dbReference>
<feature type="domain" description="Rhodanese" evidence="7">
    <location>
        <begin position="217"/>
        <end position="309"/>
    </location>
</feature>
<evidence type="ECO:0000259" key="7">
    <source>
        <dbReference type="PROSITE" id="PS50206"/>
    </source>
</evidence>
<dbReference type="Gene3D" id="3.40.250.10">
    <property type="entry name" value="Rhodanese-like domain"/>
    <property type="match status" value="1"/>
</dbReference>
<dbReference type="PROSITE" id="PS50206">
    <property type="entry name" value="RHODANESE_3"/>
    <property type="match status" value="1"/>
</dbReference>
<evidence type="ECO:0000313" key="9">
    <source>
        <dbReference type="Proteomes" id="UP001228044"/>
    </source>
</evidence>
<dbReference type="RefSeq" id="WP_290360807.1">
    <property type="nucleotide sequence ID" value="NZ_JAUHHC010000005.1"/>
</dbReference>
<keyword evidence="5 6" id="KW-0472">Membrane</keyword>
<accession>A0ABT8DWK3</accession>
<dbReference type="InterPro" id="IPR036873">
    <property type="entry name" value="Rhodanese-like_dom_sf"/>
</dbReference>
<dbReference type="Proteomes" id="UP001228044">
    <property type="component" value="Unassembled WGS sequence"/>
</dbReference>
<proteinExistence type="predicted"/>
<reference evidence="8 9" key="1">
    <citation type="submission" date="2023-06" db="EMBL/GenBank/DDBJ databases">
        <title>Pelomonas sp. PFR6 16S ribosomal RNA gene Genome sequencing and assembly.</title>
        <authorList>
            <person name="Woo H."/>
        </authorList>
    </citation>
    <scope>NUCLEOTIDE SEQUENCE [LARGE SCALE GENOMIC DNA]</scope>
    <source>
        <strain evidence="8 9">PFR6</strain>
    </source>
</reference>
<dbReference type="SUPFAM" id="SSF52821">
    <property type="entry name" value="Rhodanese/Cell cycle control phosphatase"/>
    <property type="match status" value="1"/>
</dbReference>
<comment type="subcellular location">
    <subcellularLocation>
        <location evidence="1">Cell membrane</location>
        <topology evidence="1">Multi-pass membrane protein</topology>
    </subcellularLocation>
</comment>
<evidence type="ECO:0000256" key="1">
    <source>
        <dbReference type="ARBA" id="ARBA00004651"/>
    </source>
</evidence>
<protein>
    <submittedName>
        <fullName evidence="8">VTT domain-containing protein</fullName>
    </submittedName>
</protein>
<feature type="transmembrane region" description="Helical" evidence="6">
    <location>
        <begin position="140"/>
        <end position="161"/>
    </location>
</feature>
<evidence type="ECO:0000256" key="5">
    <source>
        <dbReference type="ARBA" id="ARBA00023136"/>
    </source>
</evidence>
<evidence type="ECO:0000256" key="4">
    <source>
        <dbReference type="ARBA" id="ARBA00022989"/>
    </source>
</evidence>
<evidence type="ECO:0000256" key="2">
    <source>
        <dbReference type="ARBA" id="ARBA00022475"/>
    </source>
</evidence>
<keyword evidence="2" id="KW-1003">Cell membrane</keyword>
<organism evidence="8 9">
    <name type="scientific">Roseateles violae</name>
    <dbReference type="NCBI Taxonomy" id="3058042"/>
    <lineage>
        <taxon>Bacteria</taxon>
        <taxon>Pseudomonadati</taxon>
        <taxon>Pseudomonadota</taxon>
        <taxon>Betaproteobacteria</taxon>
        <taxon>Burkholderiales</taxon>
        <taxon>Sphaerotilaceae</taxon>
        <taxon>Roseateles</taxon>
    </lineage>
</organism>
<keyword evidence="3 6" id="KW-0812">Transmembrane</keyword>
<feature type="transmembrane region" description="Helical" evidence="6">
    <location>
        <begin position="167"/>
        <end position="188"/>
    </location>
</feature>
<dbReference type="InterPro" id="IPR051311">
    <property type="entry name" value="DedA_domain"/>
</dbReference>
<keyword evidence="4 6" id="KW-1133">Transmembrane helix</keyword>
<dbReference type="SMART" id="SM00450">
    <property type="entry name" value="RHOD"/>
    <property type="match status" value="1"/>
</dbReference>
<dbReference type="PANTHER" id="PTHR42709">
    <property type="entry name" value="ALKALINE PHOSPHATASE LIKE PROTEIN"/>
    <property type="match status" value="1"/>
</dbReference>
<evidence type="ECO:0000256" key="6">
    <source>
        <dbReference type="SAM" id="Phobius"/>
    </source>
</evidence>
<comment type="caution">
    <text evidence="8">The sequence shown here is derived from an EMBL/GenBank/DDBJ whole genome shotgun (WGS) entry which is preliminary data.</text>
</comment>
<dbReference type="PANTHER" id="PTHR42709:SF6">
    <property type="entry name" value="UNDECAPRENYL PHOSPHATE TRANSPORTER A"/>
    <property type="match status" value="1"/>
</dbReference>
<sequence length="310" mass="32855">MRTLIELLVQHGVLLVFLVTLAARVGAPVPAAPLLVVAGGLAAAGQLSGAWSFIVAVLANLLGDGVWYQAGRRFGHRVMRLLCRVSLSPDSCVRQSESLIERWGGSALLAAKFLPGISVVAAPMAGALGMPLARFIGFDLIAGALWSGVFLALGLLLSTQIQQVLDMLAGAGLLAGLALLLIVIGLVLRRWWQRRQFMRALEMPRISVDEAIALVEQGQEPVFIDVRAAASRAADPRRIPGARLAEPQRIAEQARSLPRDRELVLYCNCPNEASAALAAKALAQLGFTRARALSGGLDGWEAAGRPVALA</sequence>
<name>A0ABT8DWK3_9BURK</name>
<dbReference type="Pfam" id="PF09335">
    <property type="entry name" value="VTT_dom"/>
    <property type="match status" value="1"/>
</dbReference>
<dbReference type="InterPro" id="IPR001763">
    <property type="entry name" value="Rhodanese-like_dom"/>
</dbReference>
<dbReference type="InterPro" id="IPR032816">
    <property type="entry name" value="VTT_dom"/>
</dbReference>
<dbReference type="Pfam" id="PF00581">
    <property type="entry name" value="Rhodanese"/>
    <property type="match status" value="1"/>
</dbReference>
<gene>
    <name evidence="8" type="ORF">QWJ38_19625</name>
</gene>
<evidence type="ECO:0000313" key="8">
    <source>
        <dbReference type="EMBL" id="MDN3922506.1"/>
    </source>
</evidence>